<dbReference type="EMBL" id="JBHSQE010000009">
    <property type="protein sequence ID" value="MFC6147005.1"/>
    <property type="molecule type" value="Genomic_DNA"/>
</dbReference>
<evidence type="ECO:0000256" key="1">
    <source>
        <dbReference type="ARBA" id="ARBA00022723"/>
    </source>
</evidence>
<sequence>MSIRGVGVDAQGRCAHYRSDRDVVANRCATCGDYWACHACHAELADHPFGRMPLVESGSVMCGVCAHGMDYAAYSAATACPQCRHPFNAGCAAHASLYFLI</sequence>
<dbReference type="Pfam" id="PF05495">
    <property type="entry name" value="zf-CHY"/>
    <property type="match status" value="1"/>
</dbReference>
<reference evidence="6" key="1">
    <citation type="journal article" date="2019" name="Int. J. Syst. Evol. Microbiol.">
        <title>The Global Catalogue of Microorganisms (GCM) 10K type strain sequencing project: providing services to taxonomists for standard genome sequencing and annotation.</title>
        <authorList>
            <consortium name="The Broad Institute Genomics Platform"/>
            <consortium name="The Broad Institute Genome Sequencing Center for Infectious Disease"/>
            <person name="Wu L."/>
            <person name="Ma J."/>
        </authorList>
    </citation>
    <scope>NUCLEOTIDE SEQUENCE [LARGE SCALE GENOMIC DNA]</scope>
    <source>
        <strain evidence="6">CCUG 51943</strain>
    </source>
</reference>
<protein>
    <submittedName>
        <fullName evidence="5">CHY zinc finger protein</fullName>
    </submittedName>
</protein>
<dbReference type="RefSeq" id="WP_303377136.1">
    <property type="nucleotide sequence ID" value="NZ_JBHSQE010000009.1"/>
</dbReference>
<keyword evidence="6" id="KW-1185">Reference proteome</keyword>
<dbReference type="SUPFAM" id="SSF161219">
    <property type="entry name" value="CHY zinc finger-like"/>
    <property type="match status" value="1"/>
</dbReference>
<evidence type="ECO:0000256" key="2">
    <source>
        <dbReference type="ARBA" id="ARBA00022771"/>
    </source>
</evidence>
<gene>
    <name evidence="5" type="ORF">ACFPUZ_09330</name>
</gene>
<dbReference type="InterPro" id="IPR037274">
    <property type="entry name" value="Znf_CHY_sf"/>
</dbReference>
<evidence type="ECO:0000259" key="4">
    <source>
        <dbReference type="PROSITE" id="PS51266"/>
    </source>
</evidence>
<name>A0ABW1QFM2_9CORY</name>
<dbReference type="PROSITE" id="PS51266">
    <property type="entry name" value="ZF_CHY"/>
    <property type="match status" value="1"/>
</dbReference>
<evidence type="ECO:0000313" key="5">
    <source>
        <dbReference type="EMBL" id="MFC6147005.1"/>
    </source>
</evidence>
<comment type="caution">
    <text evidence="5">The sequence shown here is derived from an EMBL/GenBank/DDBJ whole genome shotgun (WGS) entry which is preliminary data.</text>
</comment>
<organism evidence="5 6">
    <name type="scientific">Corynebacterium nasicanis</name>
    <dbReference type="NCBI Taxonomy" id="1448267"/>
    <lineage>
        <taxon>Bacteria</taxon>
        <taxon>Bacillati</taxon>
        <taxon>Actinomycetota</taxon>
        <taxon>Actinomycetes</taxon>
        <taxon>Mycobacteriales</taxon>
        <taxon>Corynebacteriaceae</taxon>
        <taxon>Corynebacterium</taxon>
    </lineage>
</organism>
<proteinExistence type="predicted"/>
<evidence type="ECO:0000256" key="3">
    <source>
        <dbReference type="ARBA" id="ARBA00022833"/>
    </source>
</evidence>
<dbReference type="Proteomes" id="UP001596244">
    <property type="component" value="Unassembled WGS sequence"/>
</dbReference>
<feature type="domain" description="CHY-type" evidence="4">
    <location>
        <begin position="7"/>
        <end position="85"/>
    </location>
</feature>
<dbReference type="PIRSF" id="PIRSF017292">
    <property type="entry name" value="UCP017292_Znf_CHY"/>
    <property type="match status" value="1"/>
</dbReference>
<keyword evidence="2" id="KW-0863">Zinc-finger</keyword>
<keyword evidence="1" id="KW-0479">Metal-binding</keyword>
<dbReference type="InterPro" id="IPR008913">
    <property type="entry name" value="Znf_CHY"/>
</dbReference>
<keyword evidence="3" id="KW-0862">Zinc</keyword>
<dbReference type="InterPro" id="IPR016694">
    <property type="entry name" value="UCP017292"/>
</dbReference>
<evidence type="ECO:0000313" key="6">
    <source>
        <dbReference type="Proteomes" id="UP001596244"/>
    </source>
</evidence>
<accession>A0ABW1QFM2</accession>